<feature type="site" description="Interaction with DNA" evidence="10">
    <location>
        <position position="511"/>
    </location>
</feature>
<dbReference type="EC" id="5.6.2.1" evidence="10"/>
<dbReference type="Gene3D" id="3.30.65.10">
    <property type="entry name" value="Bacterial Topoisomerase I, domain 1"/>
    <property type="match status" value="3"/>
</dbReference>
<dbReference type="PROSITE" id="PS50880">
    <property type="entry name" value="TOPRIM"/>
    <property type="match status" value="1"/>
</dbReference>
<gene>
    <name evidence="10" type="primary">topA</name>
    <name evidence="13" type="ORF">A3J48_04565</name>
</gene>
<dbReference type="GO" id="GO:0006265">
    <property type="term" value="P:DNA topological change"/>
    <property type="evidence" value="ECO:0007669"/>
    <property type="project" value="UniProtKB-UniRule"/>
</dbReference>
<dbReference type="PROSITE" id="PS52039">
    <property type="entry name" value="TOPO_IA_2"/>
    <property type="match status" value="1"/>
</dbReference>
<comment type="subunit">
    <text evidence="10">Monomer.</text>
</comment>
<feature type="site" description="Interaction with DNA" evidence="10">
    <location>
        <position position="319"/>
    </location>
</feature>
<comment type="catalytic activity">
    <reaction evidence="1 10">
        <text>ATP-independent breakage of single-stranded DNA, followed by passage and rejoining.</text>
        <dbReference type="EC" id="5.6.2.1"/>
    </reaction>
</comment>
<evidence type="ECO:0000256" key="3">
    <source>
        <dbReference type="ARBA" id="ARBA00022723"/>
    </source>
</evidence>
<feature type="domain" description="Toprim" evidence="11">
    <location>
        <begin position="8"/>
        <end position="118"/>
    </location>
</feature>
<dbReference type="InterPro" id="IPR005733">
    <property type="entry name" value="TopoI_bac-type"/>
</dbReference>
<evidence type="ECO:0000256" key="6">
    <source>
        <dbReference type="ARBA" id="ARBA00022842"/>
    </source>
</evidence>
<dbReference type="InterPro" id="IPR013824">
    <property type="entry name" value="Topo_IA_cen_sub1"/>
</dbReference>
<dbReference type="InterPro" id="IPR013498">
    <property type="entry name" value="Topo_IA_Znf"/>
</dbReference>
<feature type="site" description="Interaction with DNA" evidence="10">
    <location>
        <position position="160"/>
    </location>
</feature>
<proteinExistence type="inferred from homology"/>
<dbReference type="InterPro" id="IPR013826">
    <property type="entry name" value="Topo_IA_cen_sub3"/>
</dbReference>
<dbReference type="InterPro" id="IPR003602">
    <property type="entry name" value="Topo_IA_DNA-bd_dom"/>
</dbReference>
<dbReference type="InterPro" id="IPR028612">
    <property type="entry name" value="Topoisom_1_IA"/>
</dbReference>
<comment type="similarity">
    <text evidence="2 10">Belongs to the type IA topoisomerase family.</text>
</comment>
<dbReference type="InterPro" id="IPR006171">
    <property type="entry name" value="TOPRIM_dom"/>
</dbReference>
<feature type="site" description="Interaction with DNA" evidence="10">
    <location>
        <position position="148"/>
    </location>
</feature>
<dbReference type="AlphaFoldDB" id="A0A1F5P720"/>
<dbReference type="Pfam" id="PF01131">
    <property type="entry name" value="Topoisom_bac"/>
    <property type="match status" value="1"/>
</dbReference>
<evidence type="ECO:0000256" key="2">
    <source>
        <dbReference type="ARBA" id="ARBA00009446"/>
    </source>
</evidence>
<keyword evidence="4" id="KW-0863">Zinc-finger</keyword>
<evidence type="ECO:0000256" key="10">
    <source>
        <dbReference type="HAMAP-Rule" id="MF_00952"/>
    </source>
</evidence>
<dbReference type="Pfam" id="PF01751">
    <property type="entry name" value="Toprim"/>
    <property type="match status" value="1"/>
</dbReference>
<accession>A0A1F5P720</accession>
<comment type="function">
    <text evidence="10">Releases the supercoiling and torsional tension of DNA, which is introduced during the DNA replication and transcription, by transiently cleaving and rejoining one strand of the DNA duplex. Introduces a single-strand break via transesterification at a target site in duplex DNA. The scissile phosphodiester is attacked by the catalytic tyrosine of the enzyme, resulting in the formation of a DNA-(5'-phosphotyrosyl)-enzyme intermediate and the expulsion of a 3'-OH DNA strand. The free DNA strand then undergoes passage around the unbroken strand, thus removing DNA supercoils. Finally, in the religation step, the DNA 3'-OH attacks the covalent intermediate to expel the active-site tyrosine and restore the DNA phosphodiester backbone.</text>
</comment>
<evidence type="ECO:0000256" key="4">
    <source>
        <dbReference type="ARBA" id="ARBA00022771"/>
    </source>
</evidence>
<dbReference type="SUPFAM" id="SSF57783">
    <property type="entry name" value="Zinc beta-ribbon"/>
    <property type="match status" value="2"/>
</dbReference>
<dbReference type="PROSITE" id="PS00396">
    <property type="entry name" value="TOPO_IA_1"/>
    <property type="match status" value="1"/>
</dbReference>
<dbReference type="InterPro" id="IPR003601">
    <property type="entry name" value="Topo_IA_2"/>
</dbReference>
<keyword evidence="6" id="KW-0460">Magnesium</keyword>
<evidence type="ECO:0000259" key="12">
    <source>
        <dbReference type="PROSITE" id="PS52039"/>
    </source>
</evidence>
<dbReference type="PANTHER" id="PTHR42785:SF1">
    <property type="entry name" value="DNA TOPOISOMERASE"/>
    <property type="match status" value="1"/>
</dbReference>
<dbReference type="InterPro" id="IPR023405">
    <property type="entry name" value="Topo_IA_core_domain"/>
</dbReference>
<evidence type="ECO:0000256" key="7">
    <source>
        <dbReference type="ARBA" id="ARBA00023029"/>
    </source>
</evidence>
<dbReference type="InterPro" id="IPR013825">
    <property type="entry name" value="Topo_IA_cen_sub2"/>
</dbReference>
<organism evidence="13 14">
    <name type="scientific">Candidatus Doudnabacteria bacterium RIFCSPHIGHO2_02_FULL_46_11</name>
    <dbReference type="NCBI Taxonomy" id="1817832"/>
    <lineage>
        <taxon>Bacteria</taxon>
        <taxon>Candidatus Doudnaibacteriota</taxon>
    </lineage>
</organism>
<dbReference type="STRING" id="1817832.A3J48_04565"/>
<dbReference type="InterPro" id="IPR000380">
    <property type="entry name" value="Topo_IA"/>
</dbReference>
<dbReference type="Gene3D" id="3.40.50.140">
    <property type="match status" value="1"/>
</dbReference>
<dbReference type="SMART" id="SM00493">
    <property type="entry name" value="TOPRIM"/>
    <property type="match status" value="1"/>
</dbReference>
<feature type="site" description="Interaction with DNA" evidence="10">
    <location>
        <position position="144"/>
    </location>
</feature>
<evidence type="ECO:0000256" key="5">
    <source>
        <dbReference type="ARBA" id="ARBA00022833"/>
    </source>
</evidence>
<sequence>MAKSSKAKSLVIVESPTKAKTINKFLGSDYVVESSFGHVRDLPKSKIGIDVENNFEPKYVVPTKAKARVAELKKLAKSASKVILATDEDREGEAIAWHLQSLLDLADNKYERIVFHEITQDAIEQALEHPRKIDSRLVDAQQARRILDRLVGYNLSPLLWIKIRYGLSAGRVQSAALRLIVEREREIEKFNPQEYWSITAELEKNLPAHQTESSGAVGSFNARLNKIDGKTIDKLAIKNEAEAKEIVQTLQGVKWQVENIETKSVVRNPSPPFTTSTLQQEANRKLNFSGKQTMMVAQQLYEGIELGSEGSIGLITYMRTDSVNLSTLALNQAKEVIAESFGKKYVLDAPRAFKTKSKGAQEAHEAIRPTSLLRKPEDIKSFLDAKQFKLYDLIWKRTVATQMPEAQFKATSVDISTGTKYTFRATGQVLIFDGFLKVYFESTDDLSEEEEGILPELSVNEILKLLELAPNQHFTEPKPRYTDASLIKALEEFGIGRPSTYAPTIGTLIEREYVTRDQKKLTPTEVGILVTDFLKEHFADIVDYQFTAHMEEELDEIAEGNREWQPIIRDFYNPFSKKVEEKKETIEKLTEPITDKCPLCGSSMVAKFGRFGKFGACEKYPECKGRIPLEKEEIELASYAKTIHCPECGGEMIVRKGRFGSFLGCAKYPECKGIAKIEKKFGPCPECHQGTIVEKRGGKGKRIFYACNRYPDCKYIAKKKPETAMADNNITKS</sequence>
<feature type="region of interest" description="Interaction with DNA" evidence="10">
    <location>
        <begin position="168"/>
        <end position="173"/>
    </location>
</feature>
<evidence type="ECO:0000259" key="11">
    <source>
        <dbReference type="PROSITE" id="PS50880"/>
    </source>
</evidence>
<dbReference type="GO" id="GO:0008270">
    <property type="term" value="F:zinc ion binding"/>
    <property type="evidence" value="ECO:0007669"/>
    <property type="project" value="UniProtKB-KW"/>
</dbReference>
<dbReference type="HAMAP" id="MF_00952">
    <property type="entry name" value="Topoisom_1_prok"/>
    <property type="match status" value="1"/>
</dbReference>
<keyword evidence="9 10" id="KW-0413">Isomerase</keyword>
<keyword evidence="7 10" id="KW-0799">Topoisomerase</keyword>
<keyword evidence="3" id="KW-0479">Metal-binding</keyword>
<dbReference type="GO" id="GO:0003677">
    <property type="term" value="F:DNA binding"/>
    <property type="evidence" value="ECO:0007669"/>
    <property type="project" value="UniProtKB-KW"/>
</dbReference>
<evidence type="ECO:0000256" key="1">
    <source>
        <dbReference type="ARBA" id="ARBA00000213"/>
    </source>
</evidence>
<dbReference type="SMART" id="SM00436">
    <property type="entry name" value="TOP1Bc"/>
    <property type="match status" value="1"/>
</dbReference>
<protein>
    <recommendedName>
        <fullName evidence="10">DNA topoisomerase 1</fullName>
        <ecNumber evidence="10">5.6.2.1</ecNumber>
    </recommendedName>
    <alternativeName>
        <fullName evidence="10">DNA topoisomerase I</fullName>
    </alternativeName>
</protein>
<dbReference type="SMART" id="SM00437">
    <property type="entry name" value="TOP1Ac"/>
    <property type="match status" value="1"/>
</dbReference>
<dbReference type="PRINTS" id="PR00417">
    <property type="entry name" value="PRTPISMRASEI"/>
</dbReference>
<dbReference type="NCBIfam" id="TIGR01051">
    <property type="entry name" value="topA_bact"/>
    <property type="match status" value="1"/>
</dbReference>
<dbReference type="Gene3D" id="1.10.290.10">
    <property type="entry name" value="Topoisomerase I, domain 4"/>
    <property type="match status" value="1"/>
</dbReference>
<dbReference type="InterPro" id="IPR034149">
    <property type="entry name" value="TOPRIM_TopoI"/>
</dbReference>
<dbReference type="PANTHER" id="PTHR42785">
    <property type="entry name" value="DNA TOPOISOMERASE, TYPE IA, CORE"/>
    <property type="match status" value="1"/>
</dbReference>
<feature type="site" description="Interaction with DNA" evidence="10">
    <location>
        <position position="153"/>
    </location>
</feature>
<feature type="site" description="Interaction with DNA" evidence="10">
    <location>
        <position position="145"/>
    </location>
</feature>
<evidence type="ECO:0000256" key="8">
    <source>
        <dbReference type="ARBA" id="ARBA00023125"/>
    </source>
</evidence>
<evidence type="ECO:0000256" key="9">
    <source>
        <dbReference type="ARBA" id="ARBA00023235"/>
    </source>
</evidence>
<dbReference type="CDD" id="cd03363">
    <property type="entry name" value="TOPRIM_TopoIA_TopoI"/>
    <property type="match status" value="1"/>
</dbReference>
<comment type="caution">
    <text evidence="13">The sequence shown here is derived from an EMBL/GenBank/DDBJ whole genome shotgun (WGS) entry which is preliminary data.</text>
</comment>
<dbReference type="GO" id="GO:0005694">
    <property type="term" value="C:chromosome"/>
    <property type="evidence" value="ECO:0007669"/>
    <property type="project" value="InterPro"/>
</dbReference>
<dbReference type="SUPFAM" id="SSF56712">
    <property type="entry name" value="Prokaryotic type I DNA topoisomerase"/>
    <property type="match status" value="1"/>
</dbReference>
<dbReference type="EMBL" id="MFES01000025">
    <property type="protein sequence ID" value="OGE85564.1"/>
    <property type="molecule type" value="Genomic_DNA"/>
</dbReference>
<dbReference type="Proteomes" id="UP000176786">
    <property type="component" value="Unassembled WGS sequence"/>
</dbReference>
<dbReference type="GO" id="GO:0003917">
    <property type="term" value="F:DNA topoisomerase type I (single strand cut, ATP-independent) activity"/>
    <property type="evidence" value="ECO:0007669"/>
    <property type="project" value="UniProtKB-UniRule"/>
</dbReference>
<keyword evidence="8 10" id="KW-0238">DNA-binding</keyword>
<dbReference type="InterPro" id="IPR023406">
    <property type="entry name" value="Topo_IA_AS"/>
</dbReference>
<feature type="site" description="Interaction with DNA" evidence="10">
    <location>
        <position position="38"/>
    </location>
</feature>
<dbReference type="InterPro" id="IPR013497">
    <property type="entry name" value="Topo_IA_cen"/>
</dbReference>
<dbReference type="Gene3D" id="1.10.460.10">
    <property type="entry name" value="Topoisomerase I, domain 2"/>
    <property type="match status" value="1"/>
</dbReference>
<dbReference type="CDD" id="cd00186">
    <property type="entry name" value="TOP1Ac"/>
    <property type="match status" value="1"/>
</dbReference>
<reference evidence="13 14" key="1">
    <citation type="journal article" date="2016" name="Nat. Commun.">
        <title>Thousands of microbial genomes shed light on interconnected biogeochemical processes in an aquifer system.</title>
        <authorList>
            <person name="Anantharaman K."/>
            <person name="Brown C.T."/>
            <person name="Hug L.A."/>
            <person name="Sharon I."/>
            <person name="Castelle C.J."/>
            <person name="Probst A.J."/>
            <person name="Thomas B.C."/>
            <person name="Singh A."/>
            <person name="Wilkins M.J."/>
            <person name="Karaoz U."/>
            <person name="Brodie E.L."/>
            <person name="Williams K.H."/>
            <person name="Hubbard S.S."/>
            <person name="Banfield J.F."/>
        </authorList>
    </citation>
    <scope>NUCLEOTIDE SEQUENCE [LARGE SCALE GENOMIC DNA]</scope>
</reference>
<feature type="active site" description="O-(5'-phospho-DNA)-tyrosine intermediate" evidence="10">
    <location>
        <position position="317"/>
    </location>
</feature>
<dbReference type="Pfam" id="PF01396">
    <property type="entry name" value="Zn_ribbon_Top1"/>
    <property type="match status" value="3"/>
</dbReference>
<name>A0A1F5P720_9BACT</name>
<keyword evidence="5" id="KW-0862">Zinc</keyword>
<evidence type="ECO:0000313" key="14">
    <source>
        <dbReference type="Proteomes" id="UP000176786"/>
    </source>
</evidence>
<evidence type="ECO:0000313" key="13">
    <source>
        <dbReference type="EMBL" id="OGE85564.1"/>
    </source>
</evidence>
<feature type="domain" description="Topo IA-type catalytic" evidence="12">
    <location>
        <begin position="134"/>
        <end position="579"/>
    </location>
</feature>
<dbReference type="Gene3D" id="2.70.20.10">
    <property type="entry name" value="Topoisomerase I, domain 3"/>
    <property type="match status" value="1"/>
</dbReference>